<dbReference type="SUPFAM" id="SSF49599">
    <property type="entry name" value="TRAF domain-like"/>
    <property type="match status" value="1"/>
</dbReference>
<dbReference type="WBParaSite" id="PDA_v2.g21633.t1">
    <property type="protein sequence ID" value="PDA_v2.g21633.t1"/>
    <property type="gene ID" value="PDA_v2.g21633"/>
</dbReference>
<dbReference type="SMART" id="SM00225">
    <property type="entry name" value="BTB"/>
    <property type="match status" value="1"/>
</dbReference>
<keyword evidence="2" id="KW-1185">Reference proteome</keyword>
<dbReference type="PROSITE" id="PS50097">
    <property type="entry name" value="BTB"/>
    <property type="match status" value="1"/>
</dbReference>
<evidence type="ECO:0000259" key="1">
    <source>
        <dbReference type="PROSITE" id="PS50097"/>
    </source>
</evidence>
<name>A0A914PYT1_9BILA</name>
<dbReference type="PANTHER" id="PTHR24413">
    <property type="entry name" value="SPECKLE-TYPE POZ PROTEIN"/>
    <property type="match status" value="1"/>
</dbReference>
<dbReference type="Pfam" id="PF00651">
    <property type="entry name" value="BTB"/>
    <property type="match status" value="1"/>
</dbReference>
<proteinExistence type="predicted"/>
<dbReference type="InterPro" id="IPR011333">
    <property type="entry name" value="SKP1/BTB/POZ_sf"/>
</dbReference>
<reference evidence="3" key="1">
    <citation type="submission" date="2022-11" db="UniProtKB">
        <authorList>
            <consortium name="WormBaseParasite"/>
        </authorList>
    </citation>
    <scope>IDENTIFICATION</scope>
</reference>
<evidence type="ECO:0000313" key="2">
    <source>
        <dbReference type="Proteomes" id="UP000887578"/>
    </source>
</evidence>
<accession>A0A914PYT1</accession>
<dbReference type="AlphaFoldDB" id="A0A914PYT1"/>
<sequence length="326" mass="37127">MPQIPFSLQCTIPEDRLIPLRNSEHGRLNSDSISNIAGFEYYLSIFPNGTDEEYQEKTCVLLCIDPGNVKKIEADYTILIESANFSFKKRRTYEKSGGNGVCVADTKDFFDAEKKFIVDGNCTINVFGTLNFETDDEPISDLKQQKWEGGKLGNVLWEEEEDKDFTISVQNKEIIVHKLILRSQSDVFRAMFNSKMKESIENKVEIIDFSFDVVETAIKMIYNCSFESSLSMNDLLKLLQFFDKYNIPSLKDEVESHLIAQISAANVCRLTNASILSNSFKLKNKCIEFLMTAMASKTPLSEIEILDNSVLVKIVQKTFCKIVEIQ</sequence>
<dbReference type="InterPro" id="IPR000210">
    <property type="entry name" value="BTB/POZ_dom"/>
</dbReference>
<protein>
    <submittedName>
        <fullName evidence="3">BTB domain-containing protein</fullName>
    </submittedName>
</protein>
<dbReference type="SUPFAM" id="SSF54695">
    <property type="entry name" value="POZ domain"/>
    <property type="match status" value="1"/>
</dbReference>
<dbReference type="Gene3D" id="3.30.710.10">
    <property type="entry name" value="Potassium Channel Kv1.1, Chain A"/>
    <property type="match status" value="1"/>
</dbReference>
<evidence type="ECO:0000313" key="3">
    <source>
        <dbReference type="WBParaSite" id="PDA_v2.g21633.t1"/>
    </source>
</evidence>
<organism evidence="2 3">
    <name type="scientific">Panagrolaimus davidi</name>
    <dbReference type="NCBI Taxonomy" id="227884"/>
    <lineage>
        <taxon>Eukaryota</taxon>
        <taxon>Metazoa</taxon>
        <taxon>Ecdysozoa</taxon>
        <taxon>Nematoda</taxon>
        <taxon>Chromadorea</taxon>
        <taxon>Rhabditida</taxon>
        <taxon>Tylenchina</taxon>
        <taxon>Panagrolaimomorpha</taxon>
        <taxon>Panagrolaimoidea</taxon>
        <taxon>Panagrolaimidae</taxon>
        <taxon>Panagrolaimus</taxon>
    </lineage>
</organism>
<dbReference type="Proteomes" id="UP000887578">
    <property type="component" value="Unplaced"/>
</dbReference>
<feature type="domain" description="BTB" evidence="1">
    <location>
        <begin position="163"/>
        <end position="223"/>
    </location>
</feature>
<dbReference type="CDD" id="cd18186">
    <property type="entry name" value="BTB_POZ_ZBTB_KLHL-like"/>
    <property type="match status" value="1"/>
</dbReference>